<dbReference type="InterPro" id="IPR019160">
    <property type="entry name" value="Sec3_CC"/>
</dbReference>
<evidence type="ECO:0000313" key="4">
    <source>
        <dbReference type="Proteomes" id="UP001626550"/>
    </source>
</evidence>
<evidence type="ECO:0000313" key="3">
    <source>
        <dbReference type="EMBL" id="KAL3317355.1"/>
    </source>
</evidence>
<feature type="coiled-coil region" evidence="1">
    <location>
        <begin position="166"/>
        <end position="207"/>
    </location>
</feature>
<comment type="caution">
    <text evidence="3">The sequence shown here is derived from an EMBL/GenBank/DDBJ whole genome shotgun (WGS) entry which is preliminary data.</text>
</comment>
<dbReference type="AlphaFoldDB" id="A0ABD2QCT5"/>
<name>A0ABD2QCT5_9PLAT</name>
<keyword evidence="1" id="KW-0175">Coiled coil</keyword>
<feature type="domain" description="Exocyst complex component Sec3 coiled-coil" evidence="2">
    <location>
        <begin position="146"/>
        <end position="268"/>
    </location>
</feature>
<proteinExistence type="predicted"/>
<sequence>MKQQEKQDYKKKFICEYNQIKKFDLKQSHPYDFDIHTDSKVWHFTITTWELKLKFITTLCCVIEFQFPGTIASMKYSVGCHQLIFNINKDKCELNSDSKGFKEVEKLEADGEKLSVSHNTLNPREEADINKFIEDEGIESILNATSFMEHLEKILSDVEGTNVKSIMDSERQVENLMNGLDSAIAQLDKMQQKVERYDGYLSSLEESMANLKDRDQILKMTSANRMKMLEVLEHLINRLTIHPQVKNLIESDCKIITNQDLDNYLLAAQEFERIAKIPELDGEKHFTAVQNQMRQIEKLQSKFCEKIKSRFMGSLQIMSDNVLKTLQTNTTVPTPANSDFSGTIDYPVCLKQTEQLIRTHQPELIAVAPLIAPWMQNNDRNAYDHLKTEYQSLMGPVFRRIVGTIFDTAIEQLNYLIGSRKGYQNAKIDPNLFETGLHFTIPPQKHVKAFKAVSRILPKILCPSPSILF</sequence>
<dbReference type="EMBL" id="JBJKFK010000396">
    <property type="protein sequence ID" value="KAL3317355.1"/>
    <property type="molecule type" value="Genomic_DNA"/>
</dbReference>
<gene>
    <name evidence="3" type="primary">EXOC1_1</name>
    <name evidence="3" type="ORF">Ciccas_003993</name>
</gene>
<organism evidence="3 4">
    <name type="scientific">Cichlidogyrus casuarinus</name>
    <dbReference type="NCBI Taxonomy" id="1844966"/>
    <lineage>
        <taxon>Eukaryota</taxon>
        <taxon>Metazoa</taxon>
        <taxon>Spiralia</taxon>
        <taxon>Lophotrochozoa</taxon>
        <taxon>Platyhelminthes</taxon>
        <taxon>Monogenea</taxon>
        <taxon>Monopisthocotylea</taxon>
        <taxon>Dactylogyridea</taxon>
        <taxon>Ancyrocephalidae</taxon>
        <taxon>Cichlidogyrus</taxon>
    </lineage>
</organism>
<protein>
    <submittedName>
        <fullName evidence="3">Exocyst complex component 1</fullName>
    </submittedName>
</protein>
<dbReference type="PANTHER" id="PTHR16092:SF14">
    <property type="entry name" value="EXOCYST COMPLEX COMPONENT 1 ISOFORM X1"/>
    <property type="match status" value="1"/>
</dbReference>
<evidence type="ECO:0000259" key="2">
    <source>
        <dbReference type="Pfam" id="PF09763"/>
    </source>
</evidence>
<dbReference type="PANTHER" id="PTHR16092">
    <property type="entry name" value="SEC3/SYNTAXIN-RELATED"/>
    <property type="match status" value="1"/>
</dbReference>
<accession>A0ABD2QCT5</accession>
<dbReference type="Pfam" id="PF09763">
    <property type="entry name" value="Sec3_CC"/>
    <property type="match status" value="1"/>
</dbReference>
<dbReference type="Proteomes" id="UP001626550">
    <property type="component" value="Unassembled WGS sequence"/>
</dbReference>
<evidence type="ECO:0000256" key="1">
    <source>
        <dbReference type="SAM" id="Coils"/>
    </source>
</evidence>
<reference evidence="3 4" key="1">
    <citation type="submission" date="2024-11" db="EMBL/GenBank/DDBJ databases">
        <title>Adaptive evolution of stress response genes in parasites aligns with host niche diversity.</title>
        <authorList>
            <person name="Hahn C."/>
            <person name="Resl P."/>
        </authorList>
    </citation>
    <scope>NUCLEOTIDE SEQUENCE [LARGE SCALE GENOMIC DNA]</scope>
    <source>
        <strain evidence="3">EGGRZ-B1_66</strain>
        <tissue evidence="3">Body</tissue>
    </source>
</reference>
<keyword evidence="4" id="KW-1185">Reference proteome</keyword>